<gene>
    <name evidence="10" type="primary">ilvN</name>
    <name evidence="10" type="ORF">OBO34_01530</name>
</gene>
<dbReference type="InterPro" id="IPR054480">
    <property type="entry name" value="AHAS_small-like_ACT"/>
</dbReference>
<dbReference type="NCBIfam" id="TIGR00119">
    <property type="entry name" value="acolac_sm"/>
    <property type="match status" value="1"/>
</dbReference>
<dbReference type="GO" id="GO:0005829">
    <property type="term" value="C:cytosol"/>
    <property type="evidence" value="ECO:0007669"/>
    <property type="project" value="TreeGrafter"/>
</dbReference>
<dbReference type="PROSITE" id="PS51671">
    <property type="entry name" value="ACT"/>
    <property type="match status" value="1"/>
</dbReference>
<organism evidence="10 11">
    <name type="scientific">Hominibacterium faecale</name>
    <dbReference type="NCBI Taxonomy" id="2839743"/>
    <lineage>
        <taxon>Bacteria</taxon>
        <taxon>Bacillati</taxon>
        <taxon>Bacillota</taxon>
        <taxon>Clostridia</taxon>
        <taxon>Peptostreptococcales</taxon>
        <taxon>Anaerovoracaceae</taxon>
        <taxon>Hominibacterium</taxon>
    </lineage>
</organism>
<dbReference type="NCBIfam" id="NF008864">
    <property type="entry name" value="PRK11895.1"/>
    <property type="match status" value="1"/>
</dbReference>
<dbReference type="InterPro" id="IPR045865">
    <property type="entry name" value="ACT-like_dom_sf"/>
</dbReference>
<reference evidence="10" key="1">
    <citation type="submission" date="2022-09" db="EMBL/GenBank/DDBJ databases">
        <title>Culturomic study of gut microbiota in children with autism spectrum disorder.</title>
        <authorList>
            <person name="Efimov B.A."/>
            <person name="Chaplin A.V."/>
            <person name="Sokolova S.R."/>
            <person name="Pikina A.P."/>
            <person name="Korzhanova M."/>
            <person name="Belova V."/>
            <person name="Korostin D."/>
        </authorList>
    </citation>
    <scope>NUCLEOTIDE SEQUENCE</scope>
    <source>
        <strain evidence="10">ASD5510</strain>
    </source>
</reference>
<evidence type="ECO:0000313" key="11">
    <source>
        <dbReference type="Proteomes" id="UP001065549"/>
    </source>
</evidence>
<dbReference type="InterPro" id="IPR027271">
    <property type="entry name" value="Acetolactate_synth/TF_NikR_C"/>
</dbReference>
<dbReference type="Gene3D" id="3.30.70.1150">
    <property type="entry name" value="ACT-like. Chain A, domain 2"/>
    <property type="match status" value="1"/>
</dbReference>
<dbReference type="InterPro" id="IPR002912">
    <property type="entry name" value="ACT_dom"/>
</dbReference>
<dbReference type="RefSeq" id="WP_253020549.1">
    <property type="nucleotide sequence ID" value="NZ_JAJAGH010000005.1"/>
</dbReference>
<dbReference type="GO" id="GO:0009097">
    <property type="term" value="P:isoleucine biosynthetic process"/>
    <property type="evidence" value="ECO:0007669"/>
    <property type="project" value="UniProtKB-UniRule"/>
</dbReference>
<evidence type="ECO:0000259" key="9">
    <source>
        <dbReference type="PROSITE" id="PS51671"/>
    </source>
</evidence>
<dbReference type="Pfam" id="PF10369">
    <property type="entry name" value="ALS_ss_C"/>
    <property type="match status" value="1"/>
</dbReference>
<comment type="subunit">
    <text evidence="4 8">Dimer of large and small chains.</text>
</comment>
<evidence type="ECO:0000256" key="3">
    <source>
        <dbReference type="ARBA" id="ARBA00006341"/>
    </source>
</evidence>
<dbReference type="SUPFAM" id="SSF55021">
    <property type="entry name" value="ACT-like"/>
    <property type="match status" value="2"/>
</dbReference>
<keyword evidence="5 8" id="KW-0028">Amino-acid biosynthesis</keyword>
<protein>
    <recommendedName>
        <fullName evidence="8">Acetolactate synthase small subunit</fullName>
        <shortName evidence="8">AHAS</shortName>
        <shortName evidence="8">ALS</shortName>
        <ecNumber evidence="8">2.2.1.6</ecNumber>
    </recommendedName>
    <alternativeName>
        <fullName evidence="8">Acetohydroxy-acid synthase small subunit</fullName>
    </alternativeName>
</protein>
<dbReference type="FunFam" id="3.30.70.1150:FF:000001">
    <property type="entry name" value="Acetolactate synthase small subunit"/>
    <property type="match status" value="1"/>
</dbReference>
<dbReference type="GO" id="GO:0003984">
    <property type="term" value="F:acetolactate synthase activity"/>
    <property type="evidence" value="ECO:0007669"/>
    <property type="project" value="UniProtKB-UniRule"/>
</dbReference>
<evidence type="ECO:0000256" key="4">
    <source>
        <dbReference type="ARBA" id="ARBA00011744"/>
    </source>
</evidence>
<dbReference type="PANTHER" id="PTHR30239">
    <property type="entry name" value="ACETOLACTATE SYNTHASE SMALL SUBUNIT"/>
    <property type="match status" value="1"/>
</dbReference>
<comment type="caution">
    <text evidence="10">The sequence shown here is derived from an EMBL/GenBank/DDBJ whole genome shotgun (WGS) entry which is preliminary data.</text>
</comment>
<dbReference type="InterPro" id="IPR004789">
    <property type="entry name" value="Acetalactate_synth_ssu"/>
</dbReference>
<evidence type="ECO:0000256" key="6">
    <source>
        <dbReference type="ARBA" id="ARBA00023304"/>
    </source>
</evidence>
<dbReference type="PANTHER" id="PTHR30239:SF0">
    <property type="entry name" value="ACETOLACTATE SYNTHASE SMALL SUBUNIT 1, CHLOROPLASTIC"/>
    <property type="match status" value="1"/>
</dbReference>
<dbReference type="Proteomes" id="UP001065549">
    <property type="component" value="Unassembled WGS sequence"/>
</dbReference>
<evidence type="ECO:0000256" key="8">
    <source>
        <dbReference type="RuleBase" id="RU368092"/>
    </source>
</evidence>
<dbReference type="CDD" id="cd04878">
    <property type="entry name" value="ACT_AHAS"/>
    <property type="match status" value="1"/>
</dbReference>
<accession>A0A9J6QMA9</accession>
<dbReference type="EC" id="2.2.1.6" evidence="8"/>
<comment type="similarity">
    <text evidence="3 8">Belongs to the acetolactate synthase small subunit family.</text>
</comment>
<comment type="pathway">
    <text evidence="1 8">Amino-acid biosynthesis; L-isoleucine biosynthesis; L-isoleucine from 2-oxobutanoate: step 1/4.</text>
</comment>
<comment type="catalytic activity">
    <reaction evidence="7 8">
        <text>2 pyruvate + H(+) = (2S)-2-acetolactate + CO2</text>
        <dbReference type="Rhea" id="RHEA:25249"/>
        <dbReference type="ChEBI" id="CHEBI:15361"/>
        <dbReference type="ChEBI" id="CHEBI:15378"/>
        <dbReference type="ChEBI" id="CHEBI:16526"/>
        <dbReference type="ChEBI" id="CHEBI:58476"/>
        <dbReference type="EC" id="2.2.1.6"/>
    </reaction>
</comment>
<evidence type="ECO:0000256" key="5">
    <source>
        <dbReference type="ARBA" id="ARBA00022605"/>
    </source>
</evidence>
<keyword evidence="11" id="KW-1185">Reference proteome</keyword>
<evidence type="ECO:0000256" key="1">
    <source>
        <dbReference type="ARBA" id="ARBA00004974"/>
    </source>
</evidence>
<dbReference type="GO" id="GO:0009099">
    <property type="term" value="P:L-valine biosynthetic process"/>
    <property type="evidence" value="ECO:0007669"/>
    <property type="project" value="UniProtKB-UniRule"/>
</dbReference>
<dbReference type="InterPro" id="IPR039557">
    <property type="entry name" value="AHAS_ACT"/>
</dbReference>
<dbReference type="AlphaFoldDB" id="A0A9J6QMA9"/>
<feature type="domain" description="ACT" evidence="9">
    <location>
        <begin position="9"/>
        <end position="83"/>
    </location>
</feature>
<keyword evidence="8 10" id="KW-0808">Transferase</keyword>
<sequence>MDKTLKKEVISILVDNQSNVLTRVVSLFGRRGFNIDSLTVSATNTPEISRITIVFTGTEQALHQILTQTEKLEVVRDIFTLDAGNSLYRELLLVKIKCDKNDRTAIREIIEIYRGKIIDLSKDSMIVELTGAPEKLDGFMDMMNCYDIAEVCRTGITGIERGIREHNIEKN</sequence>
<evidence type="ECO:0000256" key="7">
    <source>
        <dbReference type="ARBA" id="ARBA00048670"/>
    </source>
</evidence>
<comment type="pathway">
    <text evidence="2 8">Amino-acid biosynthesis; L-valine biosynthesis; L-valine from pyruvate: step 1/4.</text>
</comment>
<dbReference type="Gene3D" id="3.30.70.260">
    <property type="match status" value="1"/>
</dbReference>
<evidence type="ECO:0000313" key="10">
    <source>
        <dbReference type="EMBL" id="MCU7377029.1"/>
    </source>
</evidence>
<name>A0A9J6QMA9_9FIRM</name>
<proteinExistence type="inferred from homology"/>
<dbReference type="EMBL" id="JAOSHN010000001">
    <property type="protein sequence ID" value="MCU7377029.1"/>
    <property type="molecule type" value="Genomic_DNA"/>
</dbReference>
<dbReference type="InterPro" id="IPR019455">
    <property type="entry name" value="Acetolactate_synth_ssu_C"/>
</dbReference>
<comment type="function">
    <text evidence="8">Catalyzes the conversion of 2 pyruvate molecules into acetolactate in the first common step of the biosynthetic pathway of the branched-amino acids such as leucine, isoleucine, and valine.</text>
</comment>
<dbReference type="Pfam" id="PF22629">
    <property type="entry name" value="ACT_AHAS_ss"/>
    <property type="match status" value="1"/>
</dbReference>
<evidence type="ECO:0000256" key="2">
    <source>
        <dbReference type="ARBA" id="ARBA00005025"/>
    </source>
</evidence>
<keyword evidence="6 8" id="KW-0100">Branched-chain amino acid biosynthesis</keyword>
<dbReference type="GO" id="GO:1990610">
    <property type="term" value="F:acetolactate synthase regulator activity"/>
    <property type="evidence" value="ECO:0007669"/>
    <property type="project" value="UniProtKB-UniRule"/>
</dbReference>